<protein>
    <submittedName>
        <fullName evidence="1">Uncharacterized protein</fullName>
    </submittedName>
</protein>
<gene>
    <name evidence="1" type="ORF">LCGC14_1290620</name>
</gene>
<comment type="caution">
    <text evidence="1">The sequence shown here is derived from an EMBL/GenBank/DDBJ whole genome shotgun (WGS) entry which is preliminary data.</text>
</comment>
<sequence>MKWFKFIETSPTQVNLVNVSQITKINYTVPRTQEGRFEIEFYLSTGEAFISSYDTAADRSVEESRIDVFLNAYPPEIEDPSYSEILDIFVEN</sequence>
<evidence type="ECO:0000313" key="1">
    <source>
        <dbReference type="EMBL" id="KKM85291.1"/>
    </source>
</evidence>
<organism evidence="1">
    <name type="scientific">marine sediment metagenome</name>
    <dbReference type="NCBI Taxonomy" id="412755"/>
    <lineage>
        <taxon>unclassified sequences</taxon>
        <taxon>metagenomes</taxon>
        <taxon>ecological metagenomes</taxon>
    </lineage>
</organism>
<name>A0A0F9LDI6_9ZZZZ</name>
<accession>A0A0F9LDI6</accession>
<dbReference type="AlphaFoldDB" id="A0A0F9LDI6"/>
<proteinExistence type="predicted"/>
<reference evidence="1" key="1">
    <citation type="journal article" date="2015" name="Nature">
        <title>Complex archaea that bridge the gap between prokaryotes and eukaryotes.</title>
        <authorList>
            <person name="Spang A."/>
            <person name="Saw J.H."/>
            <person name="Jorgensen S.L."/>
            <person name="Zaremba-Niedzwiedzka K."/>
            <person name="Martijn J."/>
            <person name="Lind A.E."/>
            <person name="van Eijk R."/>
            <person name="Schleper C."/>
            <person name="Guy L."/>
            <person name="Ettema T.J."/>
        </authorList>
    </citation>
    <scope>NUCLEOTIDE SEQUENCE</scope>
</reference>
<dbReference type="EMBL" id="LAZR01007436">
    <property type="protein sequence ID" value="KKM85291.1"/>
    <property type="molecule type" value="Genomic_DNA"/>
</dbReference>